<evidence type="ECO:0000313" key="2">
    <source>
        <dbReference type="EMBL" id="EHJ04936.1"/>
    </source>
</evidence>
<feature type="transmembrane region" description="Helical" evidence="1">
    <location>
        <begin position="16"/>
        <end position="34"/>
    </location>
</feature>
<evidence type="ECO:0000313" key="3">
    <source>
        <dbReference type="Proteomes" id="UP000003208"/>
    </source>
</evidence>
<keyword evidence="1" id="KW-0472">Membrane</keyword>
<protein>
    <submittedName>
        <fullName evidence="2">Uncharacterized protein</fullName>
    </submittedName>
</protein>
<evidence type="ECO:0000256" key="1">
    <source>
        <dbReference type="SAM" id="Phobius"/>
    </source>
</evidence>
<keyword evidence="1" id="KW-1133">Transmembrane helix</keyword>
<accession>G6YSJ2</accession>
<gene>
    <name evidence="2" type="ORF">KYE_09163</name>
</gene>
<keyword evidence="1" id="KW-0812">Transmembrane</keyword>
<proteinExistence type="predicted"/>
<name>G6YSJ2_9GAMM</name>
<dbReference type="EMBL" id="AGTR01000032">
    <property type="protein sequence ID" value="EHJ04936.1"/>
    <property type="molecule type" value="Genomic_DNA"/>
</dbReference>
<organism evidence="2 3">
    <name type="scientific">Marinobacter manganoxydans MnI7-9</name>
    <dbReference type="NCBI Taxonomy" id="1094979"/>
    <lineage>
        <taxon>Bacteria</taxon>
        <taxon>Pseudomonadati</taxon>
        <taxon>Pseudomonadota</taxon>
        <taxon>Gammaproteobacteria</taxon>
        <taxon>Pseudomonadales</taxon>
        <taxon>Marinobacteraceae</taxon>
        <taxon>Marinobacter</taxon>
    </lineage>
</organism>
<dbReference type="AlphaFoldDB" id="G6YSJ2"/>
<dbReference type="Proteomes" id="UP000003208">
    <property type="component" value="Unassembled WGS sequence"/>
</dbReference>
<reference evidence="2 3" key="1">
    <citation type="journal article" date="2012" name="J. Bacteriol.">
        <title>Genome sequence of deep-sea manganese-oxidizing bacterium Marinobacter manganoxydans MnI7-9.</title>
        <authorList>
            <person name="Wang H."/>
            <person name="Li H."/>
            <person name="Shao Z."/>
            <person name="Liao S."/>
            <person name="Johnstone L."/>
            <person name="Rensing C."/>
            <person name="Wang G."/>
        </authorList>
    </citation>
    <scope>NUCLEOTIDE SEQUENCE [LARGE SCALE GENOMIC DNA]</scope>
    <source>
        <strain evidence="2 3">MnI7-9</strain>
    </source>
</reference>
<keyword evidence="3" id="KW-1185">Reference proteome</keyword>
<sequence length="35" mass="4160">MTNPIQRLTQRRRLSLVIWGLNITLVLILLVFVLR</sequence>